<dbReference type="HOGENOM" id="CLU_2210970_0_0_1"/>
<dbReference type="InParanoid" id="A0A0C3AWG5"/>
<organism evidence="1 2">
    <name type="scientific">Piloderma croceum (strain F 1598)</name>
    <dbReference type="NCBI Taxonomy" id="765440"/>
    <lineage>
        <taxon>Eukaryota</taxon>
        <taxon>Fungi</taxon>
        <taxon>Dikarya</taxon>
        <taxon>Basidiomycota</taxon>
        <taxon>Agaricomycotina</taxon>
        <taxon>Agaricomycetes</taxon>
        <taxon>Agaricomycetidae</taxon>
        <taxon>Atheliales</taxon>
        <taxon>Atheliaceae</taxon>
        <taxon>Piloderma</taxon>
    </lineage>
</organism>
<evidence type="ECO:0000313" key="2">
    <source>
        <dbReference type="Proteomes" id="UP000054166"/>
    </source>
</evidence>
<keyword evidence="2" id="KW-1185">Reference proteome</keyword>
<protein>
    <submittedName>
        <fullName evidence="1">Uncharacterized protein</fullName>
    </submittedName>
</protein>
<dbReference type="Proteomes" id="UP000054166">
    <property type="component" value="Unassembled WGS sequence"/>
</dbReference>
<dbReference type="AlphaFoldDB" id="A0A0C3AWG5"/>
<name>A0A0C3AWG5_PILCF</name>
<dbReference type="EMBL" id="KN833017">
    <property type="protein sequence ID" value="KIM78353.1"/>
    <property type="molecule type" value="Genomic_DNA"/>
</dbReference>
<evidence type="ECO:0000313" key="1">
    <source>
        <dbReference type="EMBL" id="KIM78353.1"/>
    </source>
</evidence>
<sequence>MGVVLRRTRGISRSKTMRCCLSQLSCLAPAFDPIESLHYISQYRYPQSRSQENQSCRPRQLETESNQNWVFEFYTMAKVRTDRIEQSIYFQLRPSCVVCIKGLSTGR</sequence>
<gene>
    <name evidence="1" type="ORF">PILCRDRAFT_596121</name>
</gene>
<accession>A0A0C3AWG5</accession>
<reference evidence="1 2" key="1">
    <citation type="submission" date="2014-04" db="EMBL/GenBank/DDBJ databases">
        <authorList>
            <consortium name="DOE Joint Genome Institute"/>
            <person name="Kuo A."/>
            <person name="Tarkka M."/>
            <person name="Buscot F."/>
            <person name="Kohler A."/>
            <person name="Nagy L.G."/>
            <person name="Floudas D."/>
            <person name="Copeland A."/>
            <person name="Barry K.W."/>
            <person name="Cichocki N."/>
            <person name="Veneault-Fourrey C."/>
            <person name="LaButti K."/>
            <person name="Lindquist E.A."/>
            <person name="Lipzen A."/>
            <person name="Lundell T."/>
            <person name="Morin E."/>
            <person name="Murat C."/>
            <person name="Sun H."/>
            <person name="Tunlid A."/>
            <person name="Henrissat B."/>
            <person name="Grigoriev I.V."/>
            <person name="Hibbett D.S."/>
            <person name="Martin F."/>
            <person name="Nordberg H.P."/>
            <person name="Cantor M.N."/>
            <person name="Hua S.X."/>
        </authorList>
    </citation>
    <scope>NUCLEOTIDE SEQUENCE [LARGE SCALE GENOMIC DNA]</scope>
    <source>
        <strain evidence="1 2">F 1598</strain>
    </source>
</reference>
<reference evidence="2" key="2">
    <citation type="submission" date="2015-01" db="EMBL/GenBank/DDBJ databases">
        <title>Evolutionary Origins and Diversification of the Mycorrhizal Mutualists.</title>
        <authorList>
            <consortium name="DOE Joint Genome Institute"/>
            <consortium name="Mycorrhizal Genomics Consortium"/>
            <person name="Kohler A."/>
            <person name="Kuo A."/>
            <person name="Nagy L.G."/>
            <person name="Floudas D."/>
            <person name="Copeland A."/>
            <person name="Barry K.W."/>
            <person name="Cichocki N."/>
            <person name="Veneault-Fourrey C."/>
            <person name="LaButti K."/>
            <person name="Lindquist E.A."/>
            <person name="Lipzen A."/>
            <person name="Lundell T."/>
            <person name="Morin E."/>
            <person name="Murat C."/>
            <person name="Riley R."/>
            <person name="Ohm R."/>
            <person name="Sun H."/>
            <person name="Tunlid A."/>
            <person name="Henrissat B."/>
            <person name="Grigoriev I.V."/>
            <person name="Hibbett D.S."/>
            <person name="Martin F."/>
        </authorList>
    </citation>
    <scope>NUCLEOTIDE SEQUENCE [LARGE SCALE GENOMIC DNA]</scope>
    <source>
        <strain evidence="2">F 1598</strain>
    </source>
</reference>
<proteinExistence type="predicted"/>